<dbReference type="Proteomes" id="UP001589788">
    <property type="component" value="Unassembled WGS sequence"/>
</dbReference>
<dbReference type="Pfam" id="PF13649">
    <property type="entry name" value="Methyltransf_25"/>
    <property type="match status" value="1"/>
</dbReference>
<feature type="non-terminal residue" evidence="4">
    <location>
        <position position="1"/>
    </location>
</feature>
<dbReference type="PANTHER" id="PTHR43861:SF1">
    <property type="entry name" value="TRANS-ACONITATE 2-METHYLTRANSFERASE"/>
    <property type="match status" value="1"/>
</dbReference>
<evidence type="ECO:0000313" key="5">
    <source>
        <dbReference type="Proteomes" id="UP001589788"/>
    </source>
</evidence>
<dbReference type="EMBL" id="JBHLYQ010000272">
    <property type="protein sequence ID" value="MFC0083126.1"/>
    <property type="molecule type" value="Genomic_DNA"/>
</dbReference>
<evidence type="ECO:0000259" key="3">
    <source>
        <dbReference type="Pfam" id="PF13649"/>
    </source>
</evidence>
<dbReference type="SUPFAM" id="SSF53335">
    <property type="entry name" value="S-adenosyl-L-methionine-dependent methyltransferases"/>
    <property type="match status" value="1"/>
</dbReference>
<dbReference type="Gene3D" id="3.40.50.150">
    <property type="entry name" value="Vaccinia Virus protein VP39"/>
    <property type="match status" value="1"/>
</dbReference>
<dbReference type="PANTHER" id="PTHR43861">
    <property type="entry name" value="TRANS-ACONITATE 2-METHYLTRANSFERASE-RELATED"/>
    <property type="match status" value="1"/>
</dbReference>
<evidence type="ECO:0000256" key="2">
    <source>
        <dbReference type="ARBA" id="ARBA00022679"/>
    </source>
</evidence>
<dbReference type="EC" id="2.1.1.-" evidence="4"/>
<sequence>SPWQPGPLPGPEPAVARRQRRRWDRRAAHWQGHVAANPGLSRSLASLLKEIGPGPLGRVVDLGAGSGQLSLALAPRADQVLAVDVSPQMAEELRRRAADAGIETIEVLVQPIESLALPPASVDLVVSHYALHHLRDADKQLVVAAARRWLRPGGRLVVGDLMLGRGASPEDRAVIAAKVRQLLRRGPAGVWRVAKNAARFTFRLQERPVPPETWAEFLRRAGFEAVGTRRVVQEAGLVWGTRS</sequence>
<dbReference type="InterPro" id="IPR041698">
    <property type="entry name" value="Methyltransf_25"/>
</dbReference>
<name>A0ABV6C8G4_9ACTN</name>
<protein>
    <submittedName>
        <fullName evidence="4">Class I SAM-dependent methyltransferase</fullName>
        <ecNumber evidence="4">2.1.1.-</ecNumber>
    </submittedName>
</protein>
<keyword evidence="2 4" id="KW-0808">Transferase</keyword>
<dbReference type="GO" id="GO:0032259">
    <property type="term" value="P:methylation"/>
    <property type="evidence" value="ECO:0007669"/>
    <property type="project" value="UniProtKB-KW"/>
</dbReference>
<evidence type="ECO:0000313" key="4">
    <source>
        <dbReference type="EMBL" id="MFC0083126.1"/>
    </source>
</evidence>
<proteinExistence type="predicted"/>
<keyword evidence="1 4" id="KW-0489">Methyltransferase</keyword>
<accession>A0ABV6C8G4</accession>
<dbReference type="RefSeq" id="WP_377790869.1">
    <property type="nucleotide sequence ID" value="NZ_JBHLYQ010000272.1"/>
</dbReference>
<feature type="domain" description="Methyltransferase" evidence="3">
    <location>
        <begin position="59"/>
        <end position="154"/>
    </location>
</feature>
<dbReference type="GO" id="GO:0008168">
    <property type="term" value="F:methyltransferase activity"/>
    <property type="evidence" value="ECO:0007669"/>
    <property type="project" value="UniProtKB-KW"/>
</dbReference>
<dbReference type="InterPro" id="IPR029063">
    <property type="entry name" value="SAM-dependent_MTases_sf"/>
</dbReference>
<gene>
    <name evidence="4" type="ORF">ACFFRE_13405</name>
</gene>
<keyword evidence="5" id="KW-1185">Reference proteome</keyword>
<dbReference type="CDD" id="cd02440">
    <property type="entry name" value="AdoMet_MTases"/>
    <property type="match status" value="1"/>
</dbReference>
<organism evidence="4 5">
    <name type="scientific">Aciditerrimonas ferrireducens</name>
    <dbReference type="NCBI Taxonomy" id="667306"/>
    <lineage>
        <taxon>Bacteria</taxon>
        <taxon>Bacillati</taxon>
        <taxon>Actinomycetota</taxon>
        <taxon>Acidimicrobiia</taxon>
        <taxon>Acidimicrobiales</taxon>
        <taxon>Acidimicrobiaceae</taxon>
        <taxon>Aciditerrimonas</taxon>
    </lineage>
</organism>
<comment type="caution">
    <text evidence="4">The sequence shown here is derived from an EMBL/GenBank/DDBJ whole genome shotgun (WGS) entry which is preliminary data.</text>
</comment>
<evidence type="ECO:0000256" key="1">
    <source>
        <dbReference type="ARBA" id="ARBA00022603"/>
    </source>
</evidence>
<reference evidence="4 5" key="1">
    <citation type="submission" date="2024-09" db="EMBL/GenBank/DDBJ databases">
        <authorList>
            <person name="Sun Q."/>
            <person name="Mori K."/>
        </authorList>
    </citation>
    <scope>NUCLEOTIDE SEQUENCE [LARGE SCALE GENOMIC DNA]</scope>
    <source>
        <strain evidence="4 5">JCM 15389</strain>
    </source>
</reference>